<keyword evidence="6 15" id="KW-0812">Transmembrane</keyword>
<dbReference type="Proteomes" id="UP000563601">
    <property type="component" value="Unassembled WGS sequence"/>
</dbReference>
<evidence type="ECO:0000256" key="8">
    <source>
        <dbReference type="ARBA" id="ARBA00022741"/>
    </source>
</evidence>
<evidence type="ECO:0000313" key="19">
    <source>
        <dbReference type="Proteomes" id="UP000464675"/>
    </source>
</evidence>
<dbReference type="PRINTS" id="PR00119">
    <property type="entry name" value="CATATPASE"/>
</dbReference>
<dbReference type="NCBIfam" id="TIGR01511">
    <property type="entry name" value="ATPase-IB1_Cu"/>
    <property type="match status" value="1"/>
</dbReference>
<feature type="transmembrane region" description="Helical" evidence="15">
    <location>
        <begin position="271"/>
        <end position="293"/>
    </location>
</feature>
<dbReference type="Pfam" id="PF00403">
    <property type="entry name" value="HMA"/>
    <property type="match status" value="1"/>
</dbReference>
<dbReference type="InterPro" id="IPR036163">
    <property type="entry name" value="HMA_dom_sf"/>
</dbReference>
<dbReference type="InterPro" id="IPR023214">
    <property type="entry name" value="HAD_sf"/>
</dbReference>
<feature type="transmembrane region" description="Helical" evidence="15">
    <location>
        <begin position="206"/>
        <end position="226"/>
    </location>
</feature>
<proteinExistence type="inferred from homology"/>
<dbReference type="InterPro" id="IPR023298">
    <property type="entry name" value="ATPase_P-typ_TM_dom_sf"/>
</dbReference>
<keyword evidence="9 15" id="KW-0067">ATP-binding</keyword>
<keyword evidence="19" id="KW-1185">Reference proteome</keyword>
<evidence type="ECO:0000256" key="6">
    <source>
        <dbReference type="ARBA" id="ARBA00022692"/>
    </source>
</evidence>
<dbReference type="SUPFAM" id="SSF81660">
    <property type="entry name" value="Metal cation-transporting ATPase, ATP-binding domain N"/>
    <property type="match status" value="1"/>
</dbReference>
<evidence type="ECO:0000256" key="4">
    <source>
        <dbReference type="ARBA" id="ARBA00022475"/>
    </source>
</evidence>
<keyword evidence="5" id="KW-0597">Phosphoprotein</keyword>
<keyword evidence="13" id="KW-0406">Ion transport</keyword>
<dbReference type="EMBL" id="CP047491">
    <property type="protein sequence ID" value="QHQ38560.1"/>
    <property type="molecule type" value="Genomic_DNA"/>
</dbReference>
<evidence type="ECO:0000256" key="11">
    <source>
        <dbReference type="ARBA" id="ARBA00022967"/>
    </source>
</evidence>
<dbReference type="SUPFAM" id="SSF56784">
    <property type="entry name" value="HAD-like"/>
    <property type="match status" value="1"/>
</dbReference>
<name>A0A6P1TAE2_9GAMM</name>
<dbReference type="Pfam" id="PF12156">
    <property type="entry name" value="ATPase-cat_bd"/>
    <property type="match status" value="1"/>
</dbReference>
<evidence type="ECO:0000313" key="17">
    <source>
        <dbReference type="EMBL" id="MBB5213277.1"/>
    </source>
</evidence>
<dbReference type="Gene3D" id="3.30.70.100">
    <property type="match status" value="1"/>
</dbReference>
<dbReference type="InterPro" id="IPR018303">
    <property type="entry name" value="ATPase_P-typ_P_site"/>
</dbReference>
<dbReference type="Gene3D" id="3.40.1110.10">
    <property type="entry name" value="Calcium-transporting ATPase, cytoplasmic domain N"/>
    <property type="match status" value="1"/>
</dbReference>
<feature type="transmembrane region" description="Helical" evidence="15">
    <location>
        <begin position="238"/>
        <end position="259"/>
    </location>
</feature>
<dbReference type="GO" id="GO:0055070">
    <property type="term" value="P:copper ion homeostasis"/>
    <property type="evidence" value="ECO:0007669"/>
    <property type="project" value="TreeGrafter"/>
</dbReference>
<dbReference type="InterPro" id="IPR027256">
    <property type="entry name" value="P-typ_ATPase_IB"/>
</dbReference>
<feature type="transmembrane region" description="Helical" evidence="15">
    <location>
        <begin position="453"/>
        <end position="474"/>
    </location>
</feature>
<feature type="transmembrane region" description="Helical" evidence="15">
    <location>
        <begin position="814"/>
        <end position="832"/>
    </location>
</feature>
<comment type="subcellular location">
    <subcellularLocation>
        <location evidence="1">Cell membrane</location>
        <topology evidence="1">Multi-pass membrane protein</topology>
    </subcellularLocation>
</comment>
<dbReference type="Gene3D" id="2.70.150.10">
    <property type="entry name" value="Calcium-transporting ATPase, cytoplasmic transduction domain A"/>
    <property type="match status" value="1"/>
</dbReference>
<dbReference type="GO" id="GO:0005507">
    <property type="term" value="F:copper ion binding"/>
    <property type="evidence" value="ECO:0007669"/>
    <property type="project" value="TreeGrafter"/>
</dbReference>
<evidence type="ECO:0000313" key="18">
    <source>
        <dbReference type="EMBL" id="QHQ38560.1"/>
    </source>
</evidence>
<evidence type="ECO:0000256" key="7">
    <source>
        <dbReference type="ARBA" id="ARBA00022723"/>
    </source>
</evidence>
<protein>
    <submittedName>
        <fullName evidence="17">Cu2+-exporting ATPase</fullName>
    </submittedName>
    <submittedName>
        <fullName evidence="18">Heavy metal translocating P-type ATPase</fullName>
    </submittedName>
</protein>
<dbReference type="RefSeq" id="WP_161857892.1">
    <property type="nucleotide sequence ID" value="NZ_CP047491.1"/>
</dbReference>
<dbReference type="InterPro" id="IPR006121">
    <property type="entry name" value="HMA_dom"/>
</dbReference>
<dbReference type="AlphaFoldDB" id="A0A6P1TAE2"/>
<dbReference type="GO" id="GO:0005524">
    <property type="term" value="F:ATP binding"/>
    <property type="evidence" value="ECO:0007669"/>
    <property type="project" value="UniProtKB-UniRule"/>
</dbReference>
<evidence type="ECO:0000256" key="10">
    <source>
        <dbReference type="ARBA" id="ARBA00022842"/>
    </source>
</evidence>
<dbReference type="PANTHER" id="PTHR43520">
    <property type="entry name" value="ATP7, ISOFORM B"/>
    <property type="match status" value="1"/>
</dbReference>
<feature type="transmembrane region" description="Helical" evidence="15">
    <location>
        <begin position="480"/>
        <end position="507"/>
    </location>
</feature>
<keyword evidence="7 15" id="KW-0479">Metal-binding</keyword>
<dbReference type="EMBL" id="JACHHR010000008">
    <property type="protein sequence ID" value="MBB5213277.1"/>
    <property type="molecule type" value="Genomic_DNA"/>
</dbReference>
<evidence type="ECO:0000256" key="12">
    <source>
        <dbReference type="ARBA" id="ARBA00022989"/>
    </source>
</evidence>
<keyword evidence="12 15" id="KW-1133">Transmembrane helix</keyword>
<feature type="domain" description="HMA" evidence="16">
    <location>
        <begin position="118"/>
        <end position="184"/>
    </location>
</feature>
<gene>
    <name evidence="18" type="ORF">GTQ55_05880</name>
    <name evidence="17" type="ORF">HNQ53_003527</name>
</gene>
<dbReference type="SUPFAM" id="SSF81665">
    <property type="entry name" value="Calcium ATPase, transmembrane domain M"/>
    <property type="match status" value="1"/>
</dbReference>
<keyword evidence="11" id="KW-1278">Translocase</keyword>
<dbReference type="SUPFAM" id="SSF55008">
    <property type="entry name" value="HMA, heavy metal-associated domain"/>
    <property type="match status" value="1"/>
</dbReference>
<dbReference type="GO" id="GO:0005886">
    <property type="term" value="C:plasma membrane"/>
    <property type="evidence" value="ECO:0007669"/>
    <property type="project" value="UniProtKB-SubCell"/>
</dbReference>
<dbReference type="InterPro" id="IPR001757">
    <property type="entry name" value="P_typ_ATPase"/>
</dbReference>
<dbReference type="InterPro" id="IPR036412">
    <property type="entry name" value="HAD-like_sf"/>
</dbReference>
<dbReference type="PRINTS" id="PR00943">
    <property type="entry name" value="CUATPASE"/>
</dbReference>
<dbReference type="InterPro" id="IPR008250">
    <property type="entry name" value="ATPase_P-typ_transduc_dom_A_sf"/>
</dbReference>
<dbReference type="Proteomes" id="UP000464675">
    <property type="component" value="Chromosome"/>
</dbReference>
<sequence length="841" mass="89308">MTDPLTSAPPTRAPACSVSSAADCFHCGLPVAEGSQYSVLIDGVRQPMCCPGCEAVAGAIVAGGLDNFYRFREQSSERPDSGVQNNRWSAYDLPEVQGEFVRDFEDAKAGAESGVRLRVASLLVSGITCAACVWLIEKHLARLAGVERVSVNASTHRAQVVFDPEQVPLSLLFSSLASIGYRPAPATAANSERLIQQERRAAMRRLGVAGLGTMQVMMFAIALYFGGSKGIDSQFEQFFRWVSLVVATPVVCYAAQPFFAAAWRALRSGQLVMDVPVSLAIGLAYGASVYATVFETGEVYFESVSMFTFFLLLGRSVEMRARHRAGLASGGLAQLLPLAATRLKQGTDALESVPVTALAVGDRILLRPGDTIPADGAVIDGASGVDESILTGESALQQKEQGSPVFAGSVNGDSSLTVRVIAAGSSTRLSAIEKLVEQAQLDKPTQVALADRLAGRFIAAVLCIAAAAFVFWWQQAPERAFWVALSVLVVTCPCALSLATPAALAAATLRLQQLGLLVARGHVLETLPRLTRVIFDKTGTLTEGEPRLRAIHRLREDVGEGEVRDIAAALESHNNHPLARAFRAWFGNRSVRDLRSVTGRGVAGTCGETAYRLGRPDFVCELSTGSGQSAPASLQPPQVSGEEGQWLLLGDSDGPVAWLCLGDEMRQSAVEAVAGLRRQGLEAELLSGDQSAEVPRLAAASGITEFHGGASPEQKLSRLRTLQSGGQRLLMVGDGINDVPVLSGADVSVAMMSAADLAQSRADAILLQGDLRALPRAFELAQKCRTIIRQNLAWAVLYNALALPLAFLGLVPPWAAAIGMSLSSLLVVVNALRLSRWQPSI</sequence>
<dbReference type="FunFam" id="2.70.150.10:FF:000002">
    <property type="entry name" value="Copper-transporting ATPase 1, putative"/>
    <property type="match status" value="1"/>
</dbReference>
<keyword evidence="14 15" id="KW-0472">Membrane</keyword>
<dbReference type="SUPFAM" id="SSF81653">
    <property type="entry name" value="Calcium ATPase, transduction domain A"/>
    <property type="match status" value="1"/>
</dbReference>
<dbReference type="PANTHER" id="PTHR43520:SF5">
    <property type="entry name" value="CATION-TRANSPORTING P-TYPE ATPASE-RELATED"/>
    <property type="match status" value="1"/>
</dbReference>
<dbReference type="InterPro" id="IPR059000">
    <property type="entry name" value="ATPase_P-type_domA"/>
</dbReference>
<evidence type="ECO:0000256" key="1">
    <source>
        <dbReference type="ARBA" id="ARBA00004651"/>
    </source>
</evidence>
<dbReference type="OrthoDB" id="9814270at2"/>
<evidence type="ECO:0000256" key="3">
    <source>
        <dbReference type="ARBA" id="ARBA00022448"/>
    </source>
</evidence>
<comment type="similarity">
    <text evidence="2 15">Belongs to the cation transport ATPase (P-type) (TC 3.A.3) family. Type IB subfamily.</text>
</comment>
<evidence type="ECO:0000256" key="15">
    <source>
        <dbReference type="RuleBase" id="RU362081"/>
    </source>
</evidence>
<keyword evidence="4 15" id="KW-1003">Cell membrane</keyword>
<dbReference type="PROSITE" id="PS00154">
    <property type="entry name" value="ATPASE_E1_E2"/>
    <property type="match status" value="1"/>
</dbReference>
<evidence type="ECO:0000259" key="16">
    <source>
        <dbReference type="PROSITE" id="PS50846"/>
    </source>
</evidence>
<dbReference type="Gene3D" id="3.40.50.1000">
    <property type="entry name" value="HAD superfamily/HAD-like"/>
    <property type="match status" value="1"/>
</dbReference>
<evidence type="ECO:0000256" key="13">
    <source>
        <dbReference type="ARBA" id="ARBA00023065"/>
    </source>
</evidence>
<keyword evidence="8 15" id="KW-0547">Nucleotide-binding</keyword>
<dbReference type="InterPro" id="IPR021993">
    <property type="entry name" value="ATPase-cat-bd"/>
</dbReference>
<dbReference type="NCBIfam" id="TIGR01525">
    <property type="entry name" value="ATPase-IB_hvy"/>
    <property type="match status" value="1"/>
</dbReference>
<accession>A0A6P1TAE2</accession>
<dbReference type="GO" id="GO:0016887">
    <property type="term" value="F:ATP hydrolysis activity"/>
    <property type="evidence" value="ECO:0007669"/>
    <property type="project" value="InterPro"/>
</dbReference>
<feature type="transmembrane region" description="Helical" evidence="15">
    <location>
        <begin position="792"/>
        <end position="808"/>
    </location>
</feature>
<dbReference type="GO" id="GO:0043682">
    <property type="term" value="F:P-type divalent copper transporter activity"/>
    <property type="evidence" value="ECO:0007669"/>
    <property type="project" value="TreeGrafter"/>
</dbReference>
<evidence type="ECO:0000256" key="5">
    <source>
        <dbReference type="ARBA" id="ARBA00022553"/>
    </source>
</evidence>
<organism evidence="17 20">
    <name type="scientific">Microbulbifer hydrolyticus</name>
    <dbReference type="NCBI Taxonomy" id="48074"/>
    <lineage>
        <taxon>Bacteria</taxon>
        <taxon>Pseudomonadati</taxon>
        <taxon>Pseudomonadota</taxon>
        <taxon>Gammaproteobacteria</taxon>
        <taxon>Cellvibrionales</taxon>
        <taxon>Microbulbiferaceae</taxon>
        <taxon>Microbulbifer</taxon>
    </lineage>
</organism>
<evidence type="ECO:0000256" key="14">
    <source>
        <dbReference type="ARBA" id="ARBA00023136"/>
    </source>
</evidence>
<dbReference type="Pfam" id="PF00122">
    <property type="entry name" value="E1-E2_ATPase"/>
    <property type="match status" value="1"/>
</dbReference>
<keyword evidence="3" id="KW-0813">Transport</keyword>
<evidence type="ECO:0000256" key="9">
    <source>
        <dbReference type="ARBA" id="ARBA00022840"/>
    </source>
</evidence>
<dbReference type="Pfam" id="PF00702">
    <property type="entry name" value="Hydrolase"/>
    <property type="match status" value="1"/>
</dbReference>
<dbReference type="PROSITE" id="PS50846">
    <property type="entry name" value="HMA_2"/>
    <property type="match status" value="1"/>
</dbReference>
<dbReference type="InterPro" id="IPR023299">
    <property type="entry name" value="ATPase_P-typ_cyto_dom_N"/>
</dbReference>
<keyword evidence="10" id="KW-0460">Magnesium</keyword>
<reference evidence="17 20" key="2">
    <citation type="submission" date="2020-08" db="EMBL/GenBank/DDBJ databases">
        <title>Genomic Encyclopedia of Type Strains, Phase IV (KMG-IV): sequencing the most valuable type-strain genomes for metagenomic binning, comparative biology and taxonomic classification.</title>
        <authorList>
            <person name="Goeker M."/>
        </authorList>
    </citation>
    <scope>NUCLEOTIDE SEQUENCE [LARGE SCALE GENOMIC DNA]</scope>
    <source>
        <strain evidence="17 20">DSM 11525</strain>
    </source>
</reference>
<dbReference type="NCBIfam" id="TIGR01494">
    <property type="entry name" value="ATPase_P-type"/>
    <property type="match status" value="1"/>
</dbReference>
<reference evidence="18 19" key="1">
    <citation type="submission" date="2020-01" db="EMBL/GenBank/DDBJ databases">
        <title>The possibility of degradation of plastic by Microbulbifer hydrolyticus IRE-31.</title>
        <authorList>
            <person name="Liu L."/>
        </authorList>
    </citation>
    <scope>NUCLEOTIDE SEQUENCE [LARGE SCALE GENOMIC DNA]</scope>
    <source>
        <strain evidence="18 19">IRE-31</strain>
    </source>
</reference>
<dbReference type="CDD" id="cd02079">
    <property type="entry name" value="P-type_ATPase_HM"/>
    <property type="match status" value="1"/>
</dbReference>
<evidence type="ECO:0000256" key="2">
    <source>
        <dbReference type="ARBA" id="ARBA00006024"/>
    </source>
</evidence>
<dbReference type="CDD" id="cd00371">
    <property type="entry name" value="HMA"/>
    <property type="match status" value="1"/>
</dbReference>
<feature type="transmembrane region" description="Helical" evidence="15">
    <location>
        <begin position="299"/>
        <end position="317"/>
    </location>
</feature>
<evidence type="ECO:0000313" key="20">
    <source>
        <dbReference type="Proteomes" id="UP000563601"/>
    </source>
</evidence>